<name>A0A1M5ISJ4_9BACT</name>
<dbReference type="Proteomes" id="UP000184368">
    <property type="component" value="Unassembled WGS sequence"/>
</dbReference>
<evidence type="ECO:0000313" key="2">
    <source>
        <dbReference type="EMBL" id="SHG30979.1"/>
    </source>
</evidence>
<evidence type="ECO:0000313" key="3">
    <source>
        <dbReference type="Proteomes" id="UP000184368"/>
    </source>
</evidence>
<dbReference type="STRING" id="1302690.BUE76_20335"/>
<dbReference type="OrthoDB" id="735059at2"/>
<dbReference type="AlphaFoldDB" id="A0A1M5ISJ4"/>
<keyword evidence="3" id="KW-1185">Reference proteome</keyword>
<evidence type="ECO:0008006" key="4">
    <source>
        <dbReference type="Google" id="ProtNLM"/>
    </source>
</evidence>
<gene>
    <name evidence="2" type="ORF">SAMN05444008_12530</name>
</gene>
<organism evidence="2 3">
    <name type="scientific">Cnuella takakiae</name>
    <dbReference type="NCBI Taxonomy" id="1302690"/>
    <lineage>
        <taxon>Bacteria</taxon>
        <taxon>Pseudomonadati</taxon>
        <taxon>Bacteroidota</taxon>
        <taxon>Chitinophagia</taxon>
        <taxon>Chitinophagales</taxon>
        <taxon>Chitinophagaceae</taxon>
        <taxon>Cnuella</taxon>
    </lineage>
</organism>
<evidence type="ECO:0000256" key="1">
    <source>
        <dbReference type="SAM" id="SignalP"/>
    </source>
</evidence>
<sequence>MAIASFYKTAFAALFTCTLFTSNTNAQGCVAIRGTGMVCTKMDHIEAETKGWQLNANYRYFRSFRHFKGREEQKERLEQHTEVINWQHTLDLALVRNFNNRWSMVVGLPLLGNERSSLYEHGRTERHRSGSYGLGDMRVVGYHWLLDPNKNKKGNVQLGLGLKLPTGEENYQDYFQNVGPNKTPELRPVDQSIQLGDGGTALITELNAFRNFNQHFGLYTTLYYMVNPREVNGVRTFRETLSPTLANEAIMSVPDQYMARLGANYSLGGKLHGLSFLLGGRLEGIPVKDLVGGSLGFRRPGYIISAEPGVNYMVKKLNFFVTAPIALERNRTQSVTDKETTVKTGTFRQGDAAFADWVLNLGFSVKF</sequence>
<protein>
    <recommendedName>
        <fullName evidence="4">MetA-pathway of phenol degradation</fullName>
    </recommendedName>
</protein>
<proteinExistence type="predicted"/>
<reference evidence="2 3" key="1">
    <citation type="submission" date="2016-11" db="EMBL/GenBank/DDBJ databases">
        <authorList>
            <person name="Jaros S."/>
            <person name="Januszkiewicz K."/>
            <person name="Wedrychowicz H."/>
        </authorList>
    </citation>
    <scope>NUCLEOTIDE SEQUENCE [LARGE SCALE GENOMIC DNA]</scope>
    <source>
        <strain evidence="2 3">DSM 26897</strain>
    </source>
</reference>
<feature type="chain" id="PRO_5012544862" description="MetA-pathway of phenol degradation" evidence="1">
    <location>
        <begin position="27"/>
        <end position="367"/>
    </location>
</feature>
<keyword evidence="1" id="KW-0732">Signal</keyword>
<dbReference type="RefSeq" id="WP_073048360.1">
    <property type="nucleotide sequence ID" value="NZ_FQUO01000025.1"/>
</dbReference>
<feature type="signal peptide" evidence="1">
    <location>
        <begin position="1"/>
        <end position="26"/>
    </location>
</feature>
<dbReference type="EMBL" id="FQUO01000025">
    <property type="protein sequence ID" value="SHG30979.1"/>
    <property type="molecule type" value="Genomic_DNA"/>
</dbReference>
<accession>A0A1M5ISJ4</accession>